<dbReference type="PANTHER" id="PTHR11360:SF284">
    <property type="entry name" value="EG:103B4.3 PROTEIN-RELATED"/>
    <property type="match status" value="1"/>
</dbReference>
<dbReference type="GO" id="GO:0016020">
    <property type="term" value="C:membrane"/>
    <property type="evidence" value="ECO:0007669"/>
    <property type="project" value="UniProtKB-SubCell"/>
</dbReference>
<protein>
    <recommendedName>
        <fullName evidence="6">Major facilitator superfamily (MFS) profile domain-containing protein</fullName>
    </recommendedName>
</protein>
<comment type="subcellular location">
    <subcellularLocation>
        <location evidence="1">Membrane</location>
        <topology evidence="1">Multi-pass membrane protein</topology>
    </subcellularLocation>
</comment>
<feature type="transmembrane region" description="Helical" evidence="3">
    <location>
        <begin position="133"/>
        <end position="155"/>
    </location>
</feature>
<gene>
    <name evidence="4" type="ORF">PC9H_011395</name>
</gene>
<dbReference type="Proteomes" id="UP000623687">
    <property type="component" value="Unassembled WGS sequence"/>
</dbReference>
<feature type="transmembrane region" description="Helical" evidence="3">
    <location>
        <begin position="109"/>
        <end position="127"/>
    </location>
</feature>
<keyword evidence="5" id="KW-1185">Reference proteome</keyword>
<evidence type="ECO:0000256" key="1">
    <source>
        <dbReference type="ARBA" id="ARBA00004141"/>
    </source>
</evidence>
<evidence type="ECO:0000313" key="5">
    <source>
        <dbReference type="Proteomes" id="UP000623687"/>
    </source>
</evidence>
<sequence length="422" mass="45318">MDTKTTLQITLQEQVEVLEKGFDLPLPETPSHRVDGGARAWCTLLGGVLMATVTFGYVNAFGVYQDIYTRSQAATASNVSWIGSTQLFFLFAMGLPAGKLLGMGYLRQTNLVGSLIYVFSLFMVSLAHTDTYYQVYLSQGVGLGVGAGLLYVPAVAVQAHHWKRRRAFAMGVVVTGSSLGGIIFPIMLNRLFQSSVGFEWGVRASAFVVLGLLIMANLLMSDNPSVKGGGEKPVLKNILTDIPFMLSSFGVFVITWGIFFPYFYVQLFAVLHGVDPSIAFYSLAIMNAAGLPGRVLPGILADRFGPFNIIAPVLLVNAALIFALFGVSAEGGIVAFVVFYGAFSGAFMTLWAPCAAALAVHPNEVGIRFGVGYFMSAFGTLIGAPIDGALLGKSFLWSKPIIFSGASIFQNYEAFVRLNVAH</sequence>
<feature type="transmembrane region" description="Helical" evidence="3">
    <location>
        <begin position="309"/>
        <end position="327"/>
    </location>
</feature>
<dbReference type="GeneID" id="59381213"/>
<feature type="transmembrane region" description="Helical" evidence="3">
    <location>
        <begin position="242"/>
        <end position="265"/>
    </location>
</feature>
<dbReference type="InterPro" id="IPR011701">
    <property type="entry name" value="MFS"/>
</dbReference>
<proteinExistence type="inferred from homology"/>
<feature type="transmembrane region" description="Helical" evidence="3">
    <location>
        <begin position="333"/>
        <end position="359"/>
    </location>
</feature>
<dbReference type="InterPro" id="IPR036259">
    <property type="entry name" value="MFS_trans_sf"/>
</dbReference>
<name>A0A8H6ZNG6_PLEOS</name>
<feature type="transmembrane region" description="Helical" evidence="3">
    <location>
        <begin position="277"/>
        <end position="297"/>
    </location>
</feature>
<evidence type="ECO:0000256" key="2">
    <source>
        <dbReference type="ARBA" id="ARBA00006727"/>
    </source>
</evidence>
<feature type="transmembrane region" description="Helical" evidence="3">
    <location>
        <begin position="371"/>
        <end position="391"/>
    </location>
</feature>
<feature type="transmembrane region" description="Helical" evidence="3">
    <location>
        <begin position="40"/>
        <end position="58"/>
    </location>
</feature>
<keyword evidence="3" id="KW-1133">Transmembrane helix</keyword>
<dbReference type="PANTHER" id="PTHR11360">
    <property type="entry name" value="MONOCARBOXYLATE TRANSPORTER"/>
    <property type="match status" value="1"/>
</dbReference>
<feature type="transmembrane region" description="Helical" evidence="3">
    <location>
        <begin position="78"/>
        <end position="97"/>
    </location>
</feature>
<dbReference type="RefSeq" id="XP_036626735.1">
    <property type="nucleotide sequence ID" value="XM_036780880.1"/>
</dbReference>
<dbReference type="EMBL" id="JACETU010000009">
    <property type="protein sequence ID" value="KAF7420877.1"/>
    <property type="molecule type" value="Genomic_DNA"/>
</dbReference>
<dbReference type="GO" id="GO:0022857">
    <property type="term" value="F:transmembrane transporter activity"/>
    <property type="evidence" value="ECO:0007669"/>
    <property type="project" value="InterPro"/>
</dbReference>
<evidence type="ECO:0000256" key="3">
    <source>
        <dbReference type="SAM" id="Phobius"/>
    </source>
</evidence>
<accession>A0A8H6ZNG6</accession>
<keyword evidence="3" id="KW-0472">Membrane</keyword>
<dbReference type="InterPro" id="IPR050327">
    <property type="entry name" value="Proton-linked_MCT"/>
</dbReference>
<reference evidence="4" key="1">
    <citation type="submission" date="2019-07" db="EMBL/GenBank/DDBJ databases">
        <authorList>
            <person name="Palmer J.M."/>
        </authorList>
    </citation>
    <scope>NUCLEOTIDE SEQUENCE</scope>
    <source>
        <strain evidence="4">PC9</strain>
    </source>
</reference>
<keyword evidence="3" id="KW-0812">Transmembrane</keyword>
<dbReference type="AlphaFoldDB" id="A0A8H6ZNG6"/>
<feature type="transmembrane region" description="Helical" evidence="3">
    <location>
        <begin position="167"/>
        <end position="188"/>
    </location>
</feature>
<comment type="caution">
    <text evidence="4">The sequence shown here is derived from an EMBL/GenBank/DDBJ whole genome shotgun (WGS) entry which is preliminary data.</text>
</comment>
<dbReference type="OrthoDB" id="6499973at2759"/>
<feature type="transmembrane region" description="Helical" evidence="3">
    <location>
        <begin position="200"/>
        <end position="221"/>
    </location>
</feature>
<evidence type="ECO:0008006" key="6">
    <source>
        <dbReference type="Google" id="ProtNLM"/>
    </source>
</evidence>
<comment type="similarity">
    <text evidence="2">Belongs to the major facilitator superfamily. Monocarboxylate porter (TC 2.A.1.13) family.</text>
</comment>
<dbReference type="Pfam" id="PF07690">
    <property type="entry name" value="MFS_1"/>
    <property type="match status" value="1"/>
</dbReference>
<dbReference type="SUPFAM" id="SSF103473">
    <property type="entry name" value="MFS general substrate transporter"/>
    <property type="match status" value="1"/>
</dbReference>
<dbReference type="VEuPathDB" id="FungiDB:PC9H_011395"/>
<dbReference type="Gene3D" id="1.20.1250.20">
    <property type="entry name" value="MFS general substrate transporter like domains"/>
    <property type="match status" value="2"/>
</dbReference>
<evidence type="ECO:0000313" key="4">
    <source>
        <dbReference type="EMBL" id="KAF7420877.1"/>
    </source>
</evidence>
<organism evidence="4 5">
    <name type="scientific">Pleurotus ostreatus</name>
    <name type="common">Oyster mushroom</name>
    <name type="synonym">White-rot fungus</name>
    <dbReference type="NCBI Taxonomy" id="5322"/>
    <lineage>
        <taxon>Eukaryota</taxon>
        <taxon>Fungi</taxon>
        <taxon>Dikarya</taxon>
        <taxon>Basidiomycota</taxon>
        <taxon>Agaricomycotina</taxon>
        <taxon>Agaricomycetes</taxon>
        <taxon>Agaricomycetidae</taxon>
        <taxon>Agaricales</taxon>
        <taxon>Pleurotineae</taxon>
        <taxon>Pleurotaceae</taxon>
        <taxon>Pleurotus</taxon>
    </lineage>
</organism>